<keyword evidence="2" id="KW-1185">Reference proteome</keyword>
<proteinExistence type="predicted"/>
<dbReference type="AlphaFoldDB" id="A0A1H0V9Y1"/>
<name>A0A1H0V9Y1_9PSEU</name>
<evidence type="ECO:0000313" key="1">
    <source>
        <dbReference type="EMBL" id="SDP75250.1"/>
    </source>
</evidence>
<sequence length="79" mass="8911">MKKRIKKVQGRFRPGSCLVDRLLMEVYLELRVSPPAAPTSALLDGSALERRERREARRALDAVVRALPVRRVVSDLEAA</sequence>
<dbReference type="EMBL" id="FNJB01000013">
    <property type="protein sequence ID" value="SDP75250.1"/>
    <property type="molecule type" value="Genomic_DNA"/>
</dbReference>
<dbReference type="Proteomes" id="UP000199651">
    <property type="component" value="Unassembled WGS sequence"/>
</dbReference>
<accession>A0A1H0V9Y1</accession>
<dbReference type="STRING" id="504798.SAMN05421871_101881"/>
<gene>
    <name evidence="1" type="ORF">SAMN05192558_113127</name>
</gene>
<organism evidence="1 2">
    <name type="scientific">Actinokineospora alba</name>
    <dbReference type="NCBI Taxonomy" id="504798"/>
    <lineage>
        <taxon>Bacteria</taxon>
        <taxon>Bacillati</taxon>
        <taxon>Actinomycetota</taxon>
        <taxon>Actinomycetes</taxon>
        <taxon>Pseudonocardiales</taxon>
        <taxon>Pseudonocardiaceae</taxon>
        <taxon>Actinokineospora</taxon>
    </lineage>
</organism>
<protein>
    <submittedName>
        <fullName evidence="1">Uncharacterized protein</fullName>
    </submittedName>
</protein>
<evidence type="ECO:0000313" key="2">
    <source>
        <dbReference type="Proteomes" id="UP000199651"/>
    </source>
</evidence>
<dbReference type="RefSeq" id="WP_091382746.1">
    <property type="nucleotide sequence ID" value="NZ_FNDV01000001.1"/>
</dbReference>
<reference evidence="2" key="1">
    <citation type="submission" date="2016-10" db="EMBL/GenBank/DDBJ databases">
        <authorList>
            <person name="Varghese N."/>
            <person name="Submissions S."/>
        </authorList>
    </citation>
    <scope>NUCLEOTIDE SEQUENCE [LARGE SCALE GENOMIC DNA]</scope>
    <source>
        <strain evidence="2">IBRC-M 10655</strain>
    </source>
</reference>